<keyword evidence="4" id="KW-1185">Reference proteome</keyword>
<proteinExistence type="predicted"/>
<feature type="transmembrane region" description="Helical" evidence="2">
    <location>
        <begin position="226"/>
        <end position="246"/>
    </location>
</feature>
<keyword evidence="2" id="KW-0472">Membrane</keyword>
<evidence type="ECO:0000313" key="4">
    <source>
        <dbReference type="Proteomes" id="UP000703269"/>
    </source>
</evidence>
<sequence length="369" mass="40296">MTTNKASPHPDHLALHPHPSKLARPLPFFHPTHALLVSPDAAQMDEPTDATHWSSRASRKNRYTPKQVPLQRLPSDPEKYAHPHSVVLAQKRVRHPQARLKVHLAWDVSFWVAVAFVLGSAAWICNGHLLYTPLSPTPSPPHANAAAWLAFVGGTAFEVGAYLMYVESLPANTGHAELYDEFRAHLAKLSGKVAKHVASRESDEDSAAGKARPRFRWIGAGSPRDIGFLASLIQLFAASVFWISTVTGLPNVIPTLAQKNTAVSVVLFWTPQVVGGTGFVVASLLLMLEEQKAWWRLAPLRLGWQVAVWNLVGAVGFTLCGALGYAAAASSGANYQSVLSTFWGSWAFMIGSVIQLWETLWREDPEASG</sequence>
<feature type="transmembrane region" description="Helical" evidence="2">
    <location>
        <begin position="104"/>
        <end position="125"/>
    </location>
</feature>
<evidence type="ECO:0008006" key="5">
    <source>
        <dbReference type="Google" id="ProtNLM"/>
    </source>
</evidence>
<evidence type="ECO:0000256" key="1">
    <source>
        <dbReference type="SAM" id="MobiDB-lite"/>
    </source>
</evidence>
<dbReference type="Proteomes" id="UP000703269">
    <property type="component" value="Unassembled WGS sequence"/>
</dbReference>
<feature type="transmembrane region" description="Helical" evidence="2">
    <location>
        <begin position="340"/>
        <end position="357"/>
    </location>
</feature>
<organism evidence="3 4">
    <name type="scientific">Phanerochaete sordida</name>
    <dbReference type="NCBI Taxonomy" id="48140"/>
    <lineage>
        <taxon>Eukaryota</taxon>
        <taxon>Fungi</taxon>
        <taxon>Dikarya</taxon>
        <taxon>Basidiomycota</taxon>
        <taxon>Agaricomycotina</taxon>
        <taxon>Agaricomycetes</taxon>
        <taxon>Polyporales</taxon>
        <taxon>Phanerochaetaceae</taxon>
        <taxon>Phanerochaete</taxon>
    </lineage>
</organism>
<feature type="transmembrane region" description="Helical" evidence="2">
    <location>
        <begin position="308"/>
        <end position="328"/>
    </location>
</feature>
<feature type="transmembrane region" description="Helical" evidence="2">
    <location>
        <begin position="145"/>
        <end position="165"/>
    </location>
</feature>
<feature type="transmembrane region" description="Helical" evidence="2">
    <location>
        <begin position="266"/>
        <end position="288"/>
    </location>
</feature>
<evidence type="ECO:0000256" key="2">
    <source>
        <dbReference type="SAM" id="Phobius"/>
    </source>
</evidence>
<dbReference type="EMBL" id="BPQB01000007">
    <property type="protein sequence ID" value="GJE87856.1"/>
    <property type="molecule type" value="Genomic_DNA"/>
</dbReference>
<gene>
    <name evidence="3" type="ORF">PsYK624_039400</name>
</gene>
<comment type="caution">
    <text evidence="3">The sequence shown here is derived from an EMBL/GenBank/DDBJ whole genome shotgun (WGS) entry which is preliminary data.</text>
</comment>
<keyword evidence="2" id="KW-1133">Transmembrane helix</keyword>
<keyword evidence="2" id="KW-0812">Transmembrane</keyword>
<feature type="region of interest" description="Disordered" evidence="1">
    <location>
        <begin position="42"/>
        <end position="76"/>
    </location>
</feature>
<dbReference type="AlphaFoldDB" id="A0A9P3G426"/>
<protein>
    <recommendedName>
        <fullName evidence="5">Integral membrane protein</fullName>
    </recommendedName>
</protein>
<dbReference type="OrthoDB" id="2603at2759"/>
<evidence type="ECO:0000313" key="3">
    <source>
        <dbReference type="EMBL" id="GJE87856.1"/>
    </source>
</evidence>
<accession>A0A9P3G426</accession>
<name>A0A9P3G426_9APHY</name>
<reference evidence="3 4" key="1">
    <citation type="submission" date="2021-08" db="EMBL/GenBank/DDBJ databases">
        <title>Draft Genome Sequence of Phanerochaete sordida strain YK-624.</title>
        <authorList>
            <person name="Mori T."/>
            <person name="Dohra H."/>
            <person name="Suzuki T."/>
            <person name="Kawagishi H."/>
            <person name="Hirai H."/>
        </authorList>
    </citation>
    <scope>NUCLEOTIDE SEQUENCE [LARGE SCALE GENOMIC DNA]</scope>
    <source>
        <strain evidence="3 4">YK-624</strain>
    </source>
</reference>